<proteinExistence type="predicted"/>
<feature type="region of interest" description="Disordered" evidence="1">
    <location>
        <begin position="1"/>
        <end position="42"/>
    </location>
</feature>
<reference evidence="2" key="2">
    <citation type="journal article" date="2015" name="Data Brief">
        <title>Shoot transcriptome of the giant reed, Arundo donax.</title>
        <authorList>
            <person name="Barrero R.A."/>
            <person name="Guerrero F.D."/>
            <person name="Moolhuijzen P."/>
            <person name="Goolsby J.A."/>
            <person name="Tidwell J."/>
            <person name="Bellgard S.E."/>
            <person name="Bellgard M.I."/>
        </authorList>
    </citation>
    <scope>NUCLEOTIDE SEQUENCE</scope>
    <source>
        <tissue evidence="2">Shoot tissue taken approximately 20 cm above the soil surface</tissue>
    </source>
</reference>
<sequence>MASKLPNSKFSKQGMKEARSNQDAHHHHHQVAPNHSPEQWNPECSCGVVARYFKWQ</sequence>
<dbReference type="EMBL" id="GBRH01164435">
    <property type="protein sequence ID" value="JAE33461.1"/>
    <property type="molecule type" value="Transcribed_RNA"/>
</dbReference>
<accession>A0A0A9HF43</accession>
<feature type="compositionally biased region" description="Basic and acidic residues" evidence="1">
    <location>
        <begin position="14"/>
        <end position="24"/>
    </location>
</feature>
<evidence type="ECO:0000313" key="2">
    <source>
        <dbReference type="EMBL" id="JAE33461.1"/>
    </source>
</evidence>
<evidence type="ECO:0000256" key="1">
    <source>
        <dbReference type="SAM" id="MobiDB-lite"/>
    </source>
</evidence>
<feature type="compositionally biased region" description="Polar residues" evidence="1">
    <location>
        <begin position="1"/>
        <end position="11"/>
    </location>
</feature>
<name>A0A0A9HF43_ARUDO</name>
<organism evidence="2">
    <name type="scientific">Arundo donax</name>
    <name type="common">Giant reed</name>
    <name type="synonym">Donax arundinaceus</name>
    <dbReference type="NCBI Taxonomy" id="35708"/>
    <lineage>
        <taxon>Eukaryota</taxon>
        <taxon>Viridiplantae</taxon>
        <taxon>Streptophyta</taxon>
        <taxon>Embryophyta</taxon>
        <taxon>Tracheophyta</taxon>
        <taxon>Spermatophyta</taxon>
        <taxon>Magnoliopsida</taxon>
        <taxon>Liliopsida</taxon>
        <taxon>Poales</taxon>
        <taxon>Poaceae</taxon>
        <taxon>PACMAD clade</taxon>
        <taxon>Arundinoideae</taxon>
        <taxon>Arundineae</taxon>
        <taxon>Arundo</taxon>
    </lineage>
</organism>
<dbReference type="AlphaFoldDB" id="A0A0A9HF43"/>
<reference evidence="2" key="1">
    <citation type="submission" date="2014-09" db="EMBL/GenBank/DDBJ databases">
        <authorList>
            <person name="Magalhaes I.L.F."/>
            <person name="Oliveira U."/>
            <person name="Santos F.R."/>
            <person name="Vidigal T.H.D.A."/>
            <person name="Brescovit A.D."/>
            <person name="Santos A.J."/>
        </authorList>
    </citation>
    <scope>NUCLEOTIDE SEQUENCE</scope>
    <source>
        <tissue evidence="2">Shoot tissue taken approximately 20 cm above the soil surface</tissue>
    </source>
</reference>
<protein>
    <submittedName>
        <fullName evidence="2">Uncharacterized protein</fullName>
    </submittedName>
</protein>